<dbReference type="Pfam" id="PF00069">
    <property type="entry name" value="Pkinase"/>
    <property type="match status" value="1"/>
</dbReference>
<comment type="caution">
    <text evidence="7">The sequence shown here is derived from an EMBL/GenBank/DDBJ whole genome shotgun (WGS) entry which is preliminary data.</text>
</comment>
<evidence type="ECO:0000256" key="1">
    <source>
        <dbReference type="ARBA" id="ARBA00022679"/>
    </source>
</evidence>
<dbReference type="eggNOG" id="KOG0595">
    <property type="taxonomic scope" value="Eukaryota"/>
</dbReference>
<evidence type="ECO:0000313" key="8">
    <source>
        <dbReference type="Proteomes" id="UP000078387"/>
    </source>
</evidence>
<proteinExistence type="predicted"/>
<protein>
    <submittedName>
        <fullName evidence="7">Protein kinase domain containing protein</fullName>
    </submittedName>
</protein>
<dbReference type="GO" id="GO:0004674">
    <property type="term" value="F:protein serine/threonine kinase activity"/>
    <property type="evidence" value="ECO:0007669"/>
    <property type="project" value="InterPro"/>
</dbReference>
<dbReference type="EMBL" id="BDEQ01000001">
    <property type="protein sequence ID" value="GAT92634.1"/>
    <property type="molecule type" value="Genomic_DNA"/>
</dbReference>
<dbReference type="GO" id="GO:0000422">
    <property type="term" value="P:autophagy of mitochondrion"/>
    <property type="evidence" value="ECO:0007669"/>
    <property type="project" value="TreeGrafter"/>
</dbReference>
<dbReference type="InterPro" id="IPR045269">
    <property type="entry name" value="Atg1-like"/>
</dbReference>
<dbReference type="VEuPathDB" id="AmoebaDB:KM1_025270"/>
<dbReference type="PROSITE" id="PS00107">
    <property type="entry name" value="PROTEIN_KINASE_ATP"/>
    <property type="match status" value="1"/>
</dbReference>
<dbReference type="GO" id="GO:0034045">
    <property type="term" value="C:phagophore assembly site membrane"/>
    <property type="evidence" value="ECO:0007669"/>
    <property type="project" value="TreeGrafter"/>
</dbReference>
<name>A0A175JGN9_ENTHI</name>
<dbReference type="InterPro" id="IPR011009">
    <property type="entry name" value="Kinase-like_dom_sf"/>
</dbReference>
<sequence>MDVQVEHFLTMSVGVNFEIIQTKDLLVGSLKYGEVSLVFRNDSSFKQFTLFNIFASSFQNEKKCNHVIKRLQSIKHVSSLPLLHIDTVYQTEHQIFILCNDSFSFEDRMNNKITSDEARYFLADFRYILQAITILPAHVSSQSLVFMQDSISTCFKSRCDSPSSPIPHLLLSPLAFVLPMTILPNMNITKTTPFILSLINDIVSKVIPQDESDTYFIGQVMKFIQNKELVSLEELSNSEFLFRCYEFQQLPHGSLDNYTPLEFIGNGAFGLVVKVERDGVIYAMKQSSRADILQREARAMKLLSHPNLMSLVDYIESSESFVSRLGIKANRSKMYYYLVMEYCNFGTLAQYINTHDLKEEDIVYFISQINDGLKYLLYKKMMVHRDIKLDNVLLTTIPGSKAELPFNLQVKLADYGFCRAINSGIEHVKVGTPLYLGPEIYNNSSPSLKSDLYSVGVMLFRMVCGCFPNEINTSQTLRNENPHVVFPQKVNNDTHLSLLRNLISRLIQKESIRIDWNSYFNHPFFVHC</sequence>
<feature type="domain" description="Protein kinase" evidence="6">
    <location>
        <begin position="258"/>
        <end position="525"/>
    </location>
</feature>
<dbReference type="VEuPathDB" id="AmoebaDB:EHI5A_112190"/>
<evidence type="ECO:0000256" key="3">
    <source>
        <dbReference type="ARBA" id="ARBA00022777"/>
    </source>
</evidence>
<dbReference type="SUPFAM" id="SSF56112">
    <property type="entry name" value="Protein kinase-like (PK-like)"/>
    <property type="match status" value="1"/>
</dbReference>
<gene>
    <name evidence="7" type="ORF">CL6EHI_197280</name>
</gene>
<dbReference type="PANTHER" id="PTHR24348:SF22">
    <property type="entry name" value="NON-SPECIFIC SERINE_THREONINE PROTEIN KINASE"/>
    <property type="match status" value="1"/>
</dbReference>
<dbReference type="CDD" id="cd14014">
    <property type="entry name" value="STKc_PknB_like"/>
    <property type="match status" value="1"/>
</dbReference>
<reference evidence="7 8" key="1">
    <citation type="submission" date="2016-05" db="EMBL/GenBank/DDBJ databases">
        <title>First whole genome sequencing of Entamoeba histolytica HM1:IMSS-clone-6.</title>
        <authorList>
            <person name="Mukherjee Avik.K."/>
            <person name="Izumyama S."/>
            <person name="Nakada-Tsukui K."/>
            <person name="Nozaki T."/>
        </authorList>
    </citation>
    <scope>NUCLEOTIDE SEQUENCE [LARGE SCALE GENOMIC DNA]</scope>
    <source>
        <strain evidence="7 8">HM1:IMSS clone 6</strain>
    </source>
</reference>
<evidence type="ECO:0000313" key="7">
    <source>
        <dbReference type="EMBL" id="GAT92634.1"/>
    </source>
</evidence>
<dbReference type="PROSITE" id="PS00108">
    <property type="entry name" value="PROTEIN_KINASE_ST"/>
    <property type="match status" value="1"/>
</dbReference>
<dbReference type="PROSITE" id="PS50011">
    <property type="entry name" value="PROTEIN_KINASE_DOM"/>
    <property type="match status" value="1"/>
</dbReference>
<evidence type="ECO:0000256" key="2">
    <source>
        <dbReference type="ARBA" id="ARBA00022741"/>
    </source>
</evidence>
<dbReference type="Gene3D" id="1.10.510.10">
    <property type="entry name" value="Transferase(Phosphotransferase) domain 1"/>
    <property type="match status" value="1"/>
</dbReference>
<keyword evidence="2 5" id="KW-0547">Nucleotide-binding</keyword>
<dbReference type="VEuPathDB" id="AmoebaDB:EHI_197280"/>
<dbReference type="InterPro" id="IPR017441">
    <property type="entry name" value="Protein_kinase_ATP_BS"/>
</dbReference>
<keyword evidence="4 5" id="KW-0067">ATP-binding</keyword>
<dbReference type="InterPro" id="IPR000719">
    <property type="entry name" value="Prot_kinase_dom"/>
</dbReference>
<dbReference type="GO" id="GO:0005776">
    <property type="term" value="C:autophagosome"/>
    <property type="evidence" value="ECO:0007669"/>
    <property type="project" value="TreeGrafter"/>
</dbReference>
<accession>A0A175JGN9</accession>
<dbReference type="GO" id="GO:0005524">
    <property type="term" value="F:ATP binding"/>
    <property type="evidence" value="ECO:0007669"/>
    <property type="project" value="UniProtKB-UniRule"/>
</dbReference>
<dbReference type="GO" id="GO:0042594">
    <property type="term" value="P:response to starvation"/>
    <property type="evidence" value="ECO:0007669"/>
    <property type="project" value="TreeGrafter"/>
</dbReference>
<dbReference type="InterPro" id="IPR008271">
    <property type="entry name" value="Ser/Thr_kinase_AS"/>
</dbReference>
<keyword evidence="1" id="KW-0808">Transferase</keyword>
<dbReference type="SMART" id="SM00220">
    <property type="entry name" value="S_TKc"/>
    <property type="match status" value="1"/>
</dbReference>
<dbReference type="FunFam" id="1.10.510.10:FF:001273">
    <property type="entry name" value="Protein kinase domain containing protein"/>
    <property type="match status" value="1"/>
</dbReference>
<dbReference type="GO" id="GO:0000045">
    <property type="term" value="P:autophagosome assembly"/>
    <property type="evidence" value="ECO:0007669"/>
    <property type="project" value="TreeGrafter"/>
</dbReference>
<dbReference type="GO" id="GO:0010506">
    <property type="term" value="P:regulation of autophagy"/>
    <property type="evidence" value="ECO:0007669"/>
    <property type="project" value="InterPro"/>
</dbReference>
<feature type="binding site" evidence="5">
    <location>
        <position position="285"/>
    </location>
    <ligand>
        <name>ATP</name>
        <dbReference type="ChEBI" id="CHEBI:30616"/>
    </ligand>
</feature>
<evidence type="ECO:0000256" key="4">
    <source>
        <dbReference type="ARBA" id="ARBA00022840"/>
    </source>
</evidence>
<dbReference type="Proteomes" id="UP000078387">
    <property type="component" value="Unassembled WGS sequence"/>
</dbReference>
<dbReference type="GO" id="GO:0005829">
    <property type="term" value="C:cytosol"/>
    <property type="evidence" value="ECO:0007669"/>
    <property type="project" value="TreeGrafter"/>
</dbReference>
<evidence type="ECO:0000256" key="5">
    <source>
        <dbReference type="PROSITE-ProRule" id="PRU10141"/>
    </source>
</evidence>
<dbReference type="VEuPathDB" id="AmoebaDB:EHI8A_075850"/>
<keyword evidence="3 7" id="KW-0418">Kinase</keyword>
<dbReference type="GO" id="GO:0034727">
    <property type="term" value="P:piecemeal microautophagy of the nucleus"/>
    <property type="evidence" value="ECO:0007669"/>
    <property type="project" value="TreeGrafter"/>
</dbReference>
<dbReference type="VEuPathDB" id="AmoebaDB:EHI7A_073980"/>
<dbReference type="AlphaFoldDB" id="A0A175JGN9"/>
<dbReference type="PANTHER" id="PTHR24348">
    <property type="entry name" value="SERINE/THREONINE-PROTEIN KINASE UNC-51-RELATED"/>
    <property type="match status" value="1"/>
</dbReference>
<organism evidence="7 8">
    <name type="scientific">Entamoeba histolytica</name>
    <dbReference type="NCBI Taxonomy" id="5759"/>
    <lineage>
        <taxon>Eukaryota</taxon>
        <taxon>Amoebozoa</taxon>
        <taxon>Evosea</taxon>
        <taxon>Archamoebae</taxon>
        <taxon>Mastigamoebida</taxon>
        <taxon>Entamoebidae</taxon>
        <taxon>Entamoeba</taxon>
    </lineage>
</organism>
<evidence type="ECO:0000259" key="6">
    <source>
        <dbReference type="PROSITE" id="PS50011"/>
    </source>
</evidence>
<dbReference type="GO" id="GO:0061709">
    <property type="term" value="P:reticulophagy"/>
    <property type="evidence" value="ECO:0007669"/>
    <property type="project" value="TreeGrafter"/>
</dbReference>